<dbReference type="PANTHER" id="PTHR24394:SF44">
    <property type="entry name" value="ZINC FINGER PROTEIN 271-LIKE"/>
    <property type="match status" value="1"/>
</dbReference>
<dbReference type="SMART" id="SM00355">
    <property type="entry name" value="ZnF_C2H2"/>
    <property type="match status" value="2"/>
</dbReference>
<dbReference type="GO" id="GO:0000981">
    <property type="term" value="F:DNA-binding transcription factor activity, RNA polymerase II-specific"/>
    <property type="evidence" value="ECO:0007669"/>
    <property type="project" value="TreeGrafter"/>
</dbReference>
<dbReference type="FunFam" id="3.30.160.60:FF:002343">
    <property type="entry name" value="Zinc finger protein 33A"/>
    <property type="match status" value="1"/>
</dbReference>
<dbReference type="GO" id="GO:0005634">
    <property type="term" value="C:nucleus"/>
    <property type="evidence" value="ECO:0007669"/>
    <property type="project" value="UniProtKB-SubCell"/>
</dbReference>
<evidence type="ECO:0000256" key="7">
    <source>
        <dbReference type="PROSITE-ProRule" id="PRU00042"/>
    </source>
</evidence>
<dbReference type="FunFam" id="3.30.160.60:FF:002239">
    <property type="entry name" value="Zinc finger protein 226"/>
    <property type="match status" value="1"/>
</dbReference>
<evidence type="ECO:0000256" key="1">
    <source>
        <dbReference type="ARBA" id="ARBA00004123"/>
    </source>
</evidence>
<dbReference type="AlphaFoldDB" id="A0A3B4GII7"/>
<dbReference type="Ensembl" id="ENSPNYT00000023320.1">
    <property type="protein sequence ID" value="ENSPNYP00000022760.1"/>
    <property type="gene ID" value="ENSPNYG00000017141.1"/>
</dbReference>
<keyword evidence="5" id="KW-0862">Zinc</keyword>
<dbReference type="GO" id="GO:0045892">
    <property type="term" value="P:negative regulation of DNA-templated transcription"/>
    <property type="evidence" value="ECO:0007669"/>
    <property type="project" value="UniProtKB-ARBA"/>
</dbReference>
<evidence type="ECO:0000256" key="3">
    <source>
        <dbReference type="ARBA" id="ARBA00022737"/>
    </source>
</evidence>
<feature type="domain" description="C2H2-type" evidence="8">
    <location>
        <begin position="93"/>
        <end position="120"/>
    </location>
</feature>
<dbReference type="GO" id="GO:0008270">
    <property type="term" value="F:zinc ion binding"/>
    <property type="evidence" value="ECO:0007669"/>
    <property type="project" value="UniProtKB-KW"/>
</dbReference>
<dbReference type="PROSITE" id="PS50157">
    <property type="entry name" value="ZINC_FINGER_C2H2_2"/>
    <property type="match status" value="2"/>
</dbReference>
<accession>A0A3B4GII7</accession>
<reference evidence="9" key="1">
    <citation type="submission" date="2023-09" db="UniProtKB">
        <authorList>
            <consortium name="Ensembl"/>
        </authorList>
    </citation>
    <scope>IDENTIFICATION</scope>
</reference>
<dbReference type="GO" id="GO:0043565">
    <property type="term" value="F:sequence-specific DNA binding"/>
    <property type="evidence" value="ECO:0007669"/>
    <property type="project" value="UniProtKB-ARBA"/>
</dbReference>
<name>A0A3B4GII7_9CICH</name>
<evidence type="ECO:0000256" key="5">
    <source>
        <dbReference type="ARBA" id="ARBA00022833"/>
    </source>
</evidence>
<keyword evidence="6" id="KW-0539">Nucleus</keyword>
<proteinExistence type="predicted"/>
<keyword evidence="2" id="KW-0479">Metal-binding</keyword>
<evidence type="ECO:0000256" key="6">
    <source>
        <dbReference type="ARBA" id="ARBA00023242"/>
    </source>
</evidence>
<comment type="subcellular location">
    <subcellularLocation>
        <location evidence="1">Nucleus</location>
    </subcellularLocation>
</comment>
<dbReference type="InterPro" id="IPR013087">
    <property type="entry name" value="Znf_C2H2_type"/>
</dbReference>
<feature type="domain" description="C2H2-type" evidence="8">
    <location>
        <begin position="65"/>
        <end position="92"/>
    </location>
</feature>
<keyword evidence="3" id="KW-0677">Repeat</keyword>
<evidence type="ECO:0000256" key="4">
    <source>
        <dbReference type="ARBA" id="ARBA00022771"/>
    </source>
</evidence>
<dbReference type="PANTHER" id="PTHR24394">
    <property type="entry name" value="ZINC FINGER PROTEIN"/>
    <property type="match status" value="1"/>
</dbReference>
<dbReference type="Gene3D" id="3.30.160.60">
    <property type="entry name" value="Classic Zinc Finger"/>
    <property type="match status" value="3"/>
</dbReference>
<sequence length="164" mass="18951">MKASAVDQEKPEPVQIKEEQEELYTGQEGEQLILKEESETIMVTLTYDEKPQPEELHQRTRSTSVKCDVCGKTFKYNFQMKKHYRIHTGEKPYACSTCGKRFYQIYFMKYHERNHTGEKSHLCITCGKRFTDLSRGAPIKHGHGRNYSSLPSLLPELDSVTLGS</sequence>
<organism evidence="9">
    <name type="scientific">Pundamilia nyererei</name>
    <dbReference type="NCBI Taxonomy" id="303518"/>
    <lineage>
        <taxon>Eukaryota</taxon>
        <taxon>Metazoa</taxon>
        <taxon>Chordata</taxon>
        <taxon>Craniata</taxon>
        <taxon>Vertebrata</taxon>
        <taxon>Euteleostomi</taxon>
        <taxon>Actinopterygii</taxon>
        <taxon>Neopterygii</taxon>
        <taxon>Teleostei</taxon>
        <taxon>Neoteleostei</taxon>
        <taxon>Acanthomorphata</taxon>
        <taxon>Ovalentaria</taxon>
        <taxon>Cichlomorphae</taxon>
        <taxon>Cichliformes</taxon>
        <taxon>Cichlidae</taxon>
        <taxon>African cichlids</taxon>
        <taxon>Pseudocrenilabrinae</taxon>
        <taxon>Haplochromini</taxon>
        <taxon>Pundamilia</taxon>
    </lineage>
</organism>
<dbReference type="SUPFAM" id="SSF57667">
    <property type="entry name" value="beta-beta-alpha zinc fingers"/>
    <property type="match status" value="2"/>
</dbReference>
<protein>
    <recommendedName>
        <fullName evidence="8">C2H2-type domain-containing protein</fullName>
    </recommendedName>
</protein>
<evidence type="ECO:0000256" key="2">
    <source>
        <dbReference type="ARBA" id="ARBA00022723"/>
    </source>
</evidence>
<keyword evidence="4 7" id="KW-0863">Zinc-finger</keyword>
<dbReference type="PROSITE" id="PS00028">
    <property type="entry name" value="ZINC_FINGER_C2H2_1"/>
    <property type="match status" value="2"/>
</dbReference>
<dbReference type="GeneTree" id="ENSGT01150000286952"/>
<dbReference type="Pfam" id="PF00096">
    <property type="entry name" value="zf-C2H2"/>
    <property type="match status" value="1"/>
</dbReference>
<evidence type="ECO:0000313" key="9">
    <source>
        <dbReference type="Ensembl" id="ENSPNYP00000022760.1"/>
    </source>
</evidence>
<evidence type="ECO:0000259" key="8">
    <source>
        <dbReference type="PROSITE" id="PS50157"/>
    </source>
</evidence>
<dbReference type="InterPro" id="IPR036236">
    <property type="entry name" value="Znf_C2H2_sf"/>
</dbReference>